<name>A0A2A7MJK5_9CLOT</name>
<dbReference type="EMBL" id="PDCJ01000001">
    <property type="protein sequence ID" value="PEG31740.1"/>
    <property type="molecule type" value="Genomic_DNA"/>
</dbReference>
<sequence length="548" mass="63123">MRIKLERISKACLYLIVFFCIIFFACTILLVLNNGPISTDHSEENVLKDNNSEKNEDERPAELTTIMNLSPTACNLYDTSENIFFTKEDGSKLNIKDLKGKVVVITFWASWCKYCNEELKKSNEFLDIVNKFDNVEFLLVNKLDGDKETKESAIKYLNENNIPFHTVFDENLKIYKELGIKIVPTTLIIDRNGNILTYKAGEIKSTGELESLINYGLEGAHSATERFITKKLTNHLGGVNIKFKSETKEKSTLSESQGIMLEYSLLKNDKNLFNNTLNYINEYMKKDRLVSWKVQDGNATRVNAAIDDLRIYRALNEGKLKFGIENINLNKYRNSIYKYNVSKKRLVDSYDFKYKEKAEKLTLCYADFKTLKELSKNDKRFIDVYDNCIDIVENGYISDKFPLYYSKYDYNGETYTMDELNSSEAMMTLLHLVEVGELKENTVSWIKDTIRNTGILGRYKVNGDVVSGYEYESTAVYAIVALIGNEMNDQELINLALSRMEKMRINDTQNEYDGAFGNADGTEIYSFDQCMALLAYGRLEERSNDQNE</sequence>
<dbReference type="STRING" id="137838.GCA_001458595_03191"/>
<evidence type="ECO:0000313" key="8">
    <source>
        <dbReference type="Proteomes" id="UP000220840"/>
    </source>
</evidence>
<keyword evidence="2" id="KW-0378">Hydrolase</keyword>
<dbReference type="InterPro" id="IPR013766">
    <property type="entry name" value="Thioredoxin_domain"/>
</dbReference>
<reference evidence="7 8" key="1">
    <citation type="submission" date="2017-10" db="EMBL/GenBank/DDBJ databases">
        <title>Effective Description of Clostridium neonatale sp. nov. linked to necrotizing enterocolitis in neonates and a clarification of species assignable to the genus Clostridium (Prazmowski 1880) emend. Lawson and Rainey 2016.</title>
        <authorList>
            <person name="Bernard K."/>
            <person name="Burdz T."/>
            <person name="Wiebe D."/>
            <person name="Balcewich B."/>
            <person name="Alfa M."/>
            <person name="Bernier A.-M."/>
        </authorList>
    </citation>
    <scope>NUCLEOTIDE SEQUENCE [LARGE SCALE GENOMIC DNA]</scope>
    <source>
        <strain evidence="7 8">LCDC99A005</strain>
    </source>
</reference>
<evidence type="ECO:0000256" key="3">
    <source>
        <dbReference type="ARBA" id="ARBA00023295"/>
    </source>
</evidence>
<dbReference type="Proteomes" id="UP000220840">
    <property type="component" value="Unassembled WGS sequence"/>
</dbReference>
<dbReference type="InterPro" id="IPR000866">
    <property type="entry name" value="AhpC/TSA"/>
</dbReference>
<proteinExistence type="inferred from homology"/>
<dbReference type="GO" id="GO:0016209">
    <property type="term" value="F:antioxidant activity"/>
    <property type="evidence" value="ECO:0007669"/>
    <property type="project" value="InterPro"/>
</dbReference>
<dbReference type="PROSITE" id="PS51257">
    <property type="entry name" value="PROKAR_LIPOPROTEIN"/>
    <property type="match status" value="1"/>
</dbReference>
<dbReference type="Gene3D" id="1.50.10.10">
    <property type="match status" value="1"/>
</dbReference>
<keyword evidence="3" id="KW-0326">Glycosidase</keyword>
<keyword evidence="8" id="KW-1185">Reference proteome</keyword>
<keyword evidence="4" id="KW-0472">Membrane</keyword>
<dbReference type="InterPro" id="IPR050553">
    <property type="entry name" value="Thioredoxin_ResA/DsbE_sf"/>
</dbReference>
<dbReference type="SUPFAM" id="SSF52833">
    <property type="entry name" value="Thioredoxin-like"/>
    <property type="match status" value="1"/>
</dbReference>
<feature type="domain" description="Thioredoxin" evidence="5">
    <location>
        <begin position="74"/>
        <end position="218"/>
    </location>
</feature>
<feature type="transmembrane region" description="Helical" evidence="4">
    <location>
        <begin position="12"/>
        <end position="32"/>
    </location>
</feature>
<evidence type="ECO:0000256" key="1">
    <source>
        <dbReference type="ARBA" id="ARBA00009209"/>
    </source>
</evidence>
<dbReference type="RefSeq" id="WP_058295891.1">
    <property type="nucleotide sequence ID" value="NZ_CAMRXB010000041.1"/>
</dbReference>
<dbReference type="GO" id="GO:0005975">
    <property type="term" value="P:carbohydrate metabolic process"/>
    <property type="evidence" value="ECO:0007669"/>
    <property type="project" value="InterPro"/>
</dbReference>
<dbReference type="GO" id="GO:0004553">
    <property type="term" value="F:hydrolase activity, hydrolyzing O-glycosyl compounds"/>
    <property type="evidence" value="ECO:0007669"/>
    <property type="project" value="InterPro"/>
</dbReference>
<dbReference type="OrthoDB" id="1779554at2"/>
<dbReference type="PROSITE" id="PS51352">
    <property type="entry name" value="THIOREDOXIN_2"/>
    <property type="match status" value="1"/>
</dbReference>
<dbReference type="Gene3D" id="3.40.30.10">
    <property type="entry name" value="Glutaredoxin"/>
    <property type="match status" value="1"/>
</dbReference>
<dbReference type="InterPro" id="IPR008928">
    <property type="entry name" value="6-hairpin_glycosidase_sf"/>
</dbReference>
<dbReference type="SUPFAM" id="SSF48208">
    <property type="entry name" value="Six-hairpin glycosidases"/>
    <property type="match status" value="1"/>
</dbReference>
<dbReference type="GO" id="GO:0016491">
    <property type="term" value="F:oxidoreductase activity"/>
    <property type="evidence" value="ECO:0007669"/>
    <property type="project" value="InterPro"/>
</dbReference>
<comment type="caution">
    <text evidence="7">The sequence shown here is derived from an EMBL/GenBank/DDBJ whole genome shotgun (WGS) entry which is preliminary data.</text>
</comment>
<organism evidence="7 8">
    <name type="scientific">Clostridium neonatale</name>
    <dbReference type="NCBI Taxonomy" id="137838"/>
    <lineage>
        <taxon>Bacteria</taxon>
        <taxon>Bacillati</taxon>
        <taxon>Bacillota</taxon>
        <taxon>Clostridia</taxon>
        <taxon>Eubacteriales</taxon>
        <taxon>Clostridiaceae</taxon>
        <taxon>Clostridium</taxon>
    </lineage>
</organism>
<reference evidence="6" key="2">
    <citation type="submission" date="2022-10" db="EMBL/GenBank/DDBJ databases">
        <authorList>
            <person name="Aires J."/>
            <person name="Mesa V."/>
        </authorList>
    </citation>
    <scope>NUCLEOTIDE SEQUENCE</scope>
    <source>
        <strain evidence="6">Clostridium neonatale JD116</strain>
    </source>
</reference>
<dbReference type="InterPro" id="IPR036249">
    <property type="entry name" value="Thioredoxin-like_sf"/>
</dbReference>
<comment type="similarity">
    <text evidence="1">Belongs to the glycosyl hydrolase 8 (cellulase D) family.</text>
</comment>
<accession>A0A2A7MJK5</accession>
<dbReference type="PANTHER" id="PTHR42852">
    <property type="entry name" value="THIOL:DISULFIDE INTERCHANGE PROTEIN DSBE"/>
    <property type="match status" value="1"/>
</dbReference>
<evidence type="ECO:0000259" key="5">
    <source>
        <dbReference type="PROSITE" id="PS51352"/>
    </source>
</evidence>
<dbReference type="Pfam" id="PF00578">
    <property type="entry name" value="AhpC-TSA"/>
    <property type="match status" value="1"/>
</dbReference>
<evidence type="ECO:0000256" key="4">
    <source>
        <dbReference type="SAM" id="Phobius"/>
    </source>
</evidence>
<dbReference type="CDD" id="cd02966">
    <property type="entry name" value="TlpA_like_family"/>
    <property type="match status" value="1"/>
</dbReference>
<keyword evidence="4" id="KW-0812">Transmembrane</keyword>
<evidence type="ECO:0000256" key="2">
    <source>
        <dbReference type="ARBA" id="ARBA00022801"/>
    </source>
</evidence>
<dbReference type="Proteomes" id="UP001189143">
    <property type="component" value="Unassembled WGS sequence"/>
</dbReference>
<evidence type="ECO:0000313" key="6">
    <source>
        <dbReference type="EMBL" id="CAI3663390.1"/>
    </source>
</evidence>
<keyword evidence="4" id="KW-1133">Transmembrane helix</keyword>
<dbReference type="EMBL" id="CAMTCP010000262">
    <property type="protein sequence ID" value="CAI3663390.1"/>
    <property type="molecule type" value="Genomic_DNA"/>
</dbReference>
<dbReference type="AlphaFoldDB" id="A0A2A7MJK5"/>
<protein>
    <submittedName>
        <fullName evidence="7">TlpA family protein disulfide reductase</fullName>
    </submittedName>
</protein>
<evidence type="ECO:0000313" key="7">
    <source>
        <dbReference type="EMBL" id="PEG31740.1"/>
    </source>
</evidence>
<dbReference type="InterPro" id="IPR012341">
    <property type="entry name" value="6hp_glycosidase-like_sf"/>
</dbReference>
<dbReference type="PANTHER" id="PTHR42852:SF17">
    <property type="entry name" value="THIOREDOXIN-LIKE PROTEIN HI_1115"/>
    <property type="match status" value="1"/>
</dbReference>
<gene>
    <name evidence="6" type="ORF">CNEO2_620016</name>
    <name evidence="7" type="ORF">CQ394_08605</name>
</gene>
<dbReference type="InterPro" id="IPR002037">
    <property type="entry name" value="Glyco_hydro_8"/>
</dbReference>
<dbReference type="Pfam" id="PF01270">
    <property type="entry name" value="Glyco_hydro_8"/>
    <property type="match status" value="1"/>
</dbReference>